<protein>
    <submittedName>
        <fullName evidence="9">ABC transporter permease</fullName>
    </submittedName>
</protein>
<dbReference type="PROSITE" id="PS50928">
    <property type="entry name" value="ABC_TM1"/>
    <property type="match status" value="1"/>
</dbReference>
<dbReference type="CDD" id="cd06261">
    <property type="entry name" value="TM_PBP2"/>
    <property type="match status" value="1"/>
</dbReference>
<keyword evidence="3" id="KW-1003">Cell membrane</keyword>
<gene>
    <name evidence="9" type="ORF">M6B22_09605</name>
</gene>
<feature type="transmembrane region" description="Helical" evidence="7">
    <location>
        <begin position="204"/>
        <end position="222"/>
    </location>
</feature>
<organism evidence="9 10">
    <name type="scientific">Jatrophihabitans cynanchi</name>
    <dbReference type="NCBI Taxonomy" id="2944128"/>
    <lineage>
        <taxon>Bacteria</taxon>
        <taxon>Bacillati</taxon>
        <taxon>Actinomycetota</taxon>
        <taxon>Actinomycetes</taxon>
        <taxon>Jatrophihabitantales</taxon>
        <taxon>Jatrophihabitantaceae</taxon>
        <taxon>Jatrophihabitans</taxon>
    </lineage>
</organism>
<evidence type="ECO:0000256" key="5">
    <source>
        <dbReference type="ARBA" id="ARBA00022989"/>
    </source>
</evidence>
<dbReference type="EMBL" id="CP097463">
    <property type="protein sequence ID" value="WAX58994.1"/>
    <property type="molecule type" value="Genomic_DNA"/>
</dbReference>
<keyword evidence="4 7" id="KW-0812">Transmembrane</keyword>
<dbReference type="Gene3D" id="1.10.3720.10">
    <property type="entry name" value="MetI-like"/>
    <property type="match status" value="1"/>
</dbReference>
<evidence type="ECO:0000256" key="7">
    <source>
        <dbReference type="RuleBase" id="RU363032"/>
    </source>
</evidence>
<dbReference type="Pfam" id="PF00528">
    <property type="entry name" value="BPD_transp_1"/>
    <property type="match status" value="1"/>
</dbReference>
<dbReference type="Pfam" id="PF19300">
    <property type="entry name" value="BPD_transp_1_N"/>
    <property type="match status" value="1"/>
</dbReference>
<evidence type="ECO:0000259" key="8">
    <source>
        <dbReference type="PROSITE" id="PS50928"/>
    </source>
</evidence>
<evidence type="ECO:0000256" key="6">
    <source>
        <dbReference type="ARBA" id="ARBA00023136"/>
    </source>
</evidence>
<keyword evidence="10" id="KW-1185">Reference proteome</keyword>
<feature type="transmembrane region" description="Helical" evidence="7">
    <location>
        <begin position="304"/>
        <end position="330"/>
    </location>
</feature>
<accession>A0ABY7K6Q4</accession>
<feature type="transmembrane region" description="Helical" evidence="7">
    <location>
        <begin position="136"/>
        <end position="158"/>
    </location>
</feature>
<evidence type="ECO:0000256" key="1">
    <source>
        <dbReference type="ARBA" id="ARBA00004651"/>
    </source>
</evidence>
<evidence type="ECO:0000313" key="9">
    <source>
        <dbReference type="EMBL" id="WAX58994.1"/>
    </source>
</evidence>
<dbReference type="InterPro" id="IPR000515">
    <property type="entry name" value="MetI-like"/>
</dbReference>
<feature type="transmembrane region" description="Helical" evidence="7">
    <location>
        <begin position="9"/>
        <end position="30"/>
    </location>
</feature>
<comment type="similarity">
    <text evidence="7">Belongs to the binding-protein-dependent transport system permease family.</text>
</comment>
<dbReference type="PANTHER" id="PTHR43163">
    <property type="entry name" value="DIPEPTIDE TRANSPORT SYSTEM PERMEASE PROTEIN DPPB-RELATED"/>
    <property type="match status" value="1"/>
</dbReference>
<dbReference type="RefSeq" id="WP_269445534.1">
    <property type="nucleotide sequence ID" value="NZ_CP097463.1"/>
</dbReference>
<reference evidence="9" key="1">
    <citation type="submission" date="2022-05" db="EMBL/GenBank/DDBJ databases">
        <title>Jatrophihabitans sp. SB3-54 whole genome sequence.</title>
        <authorList>
            <person name="Suh M.K."/>
            <person name="Eom M.K."/>
            <person name="Kim J.S."/>
            <person name="Kim H.S."/>
            <person name="Do H.E."/>
            <person name="Shin Y.K."/>
            <person name="Lee J.-S."/>
        </authorList>
    </citation>
    <scope>NUCLEOTIDE SEQUENCE</scope>
    <source>
        <strain evidence="9">SB3-54</strain>
    </source>
</reference>
<proteinExistence type="inferred from homology"/>
<dbReference type="InterPro" id="IPR035906">
    <property type="entry name" value="MetI-like_sf"/>
</dbReference>
<feature type="transmembrane region" description="Helical" evidence="7">
    <location>
        <begin position="103"/>
        <end position="124"/>
    </location>
</feature>
<evidence type="ECO:0000256" key="2">
    <source>
        <dbReference type="ARBA" id="ARBA00022448"/>
    </source>
</evidence>
<sequence length="337" mass="36034">MAHYVARRLGITVVLGFGITIISFLLTNVIPVDPAVANLGDIASGDPAVVAAFRAKYGLDKPLLVQYFRYLDKLVHGDLGTSHQTGRPVRTDLLQYAPATIELVMVAIAFAAIFGIGLGTVAALCRNRWPDQLARVVSLIGVSTPVFWLGLVVSYVMFAKLHLLPGSGRIDPRIGAPTKHTGFLLLDSLVDGNLRAFGSAVEHIILPAAVLATYTLGILIKFSRAAVLEVIGTDYVRSARGKGLPGLYVIWRYILRAAAGPIVTVTGVAFGTLLSGTVLVESVFSWPGLGQYAYRAATSNDLSAVMGVSLLVSLTYIVVNLLVDLAYMALDPRMRLT</sequence>
<dbReference type="InterPro" id="IPR045621">
    <property type="entry name" value="BPD_transp_1_N"/>
</dbReference>
<dbReference type="PANTHER" id="PTHR43163:SF8">
    <property type="entry name" value="D,D-DIPEPTIDE TRANSPORT SYSTEM PERMEASE PROTEIN DDPB-RELATED"/>
    <property type="match status" value="1"/>
</dbReference>
<evidence type="ECO:0000256" key="4">
    <source>
        <dbReference type="ARBA" id="ARBA00022692"/>
    </source>
</evidence>
<comment type="subcellular location">
    <subcellularLocation>
        <location evidence="1 7">Cell membrane</location>
        <topology evidence="1 7">Multi-pass membrane protein</topology>
    </subcellularLocation>
</comment>
<feature type="domain" description="ABC transmembrane type-1" evidence="8">
    <location>
        <begin position="97"/>
        <end position="323"/>
    </location>
</feature>
<dbReference type="SUPFAM" id="SSF161098">
    <property type="entry name" value="MetI-like"/>
    <property type="match status" value="1"/>
</dbReference>
<keyword evidence="5 7" id="KW-1133">Transmembrane helix</keyword>
<keyword evidence="2 7" id="KW-0813">Transport</keyword>
<dbReference type="Proteomes" id="UP001164693">
    <property type="component" value="Chromosome"/>
</dbReference>
<feature type="transmembrane region" description="Helical" evidence="7">
    <location>
        <begin position="262"/>
        <end position="284"/>
    </location>
</feature>
<name>A0ABY7K6Q4_9ACTN</name>
<keyword evidence="6 7" id="KW-0472">Membrane</keyword>
<evidence type="ECO:0000313" key="10">
    <source>
        <dbReference type="Proteomes" id="UP001164693"/>
    </source>
</evidence>
<evidence type="ECO:0000256" key="3">
    <source>
        <dbReference type="ARBA" id="ARBA00022475"/>
    </source>
</evidence>